<evidence type="ECO:0000313" key="2">
    <source>
        <dbReference type="Proteomes" id="UP001617907"/>
    </source>
</evidence>
<evidence type="ECO:0000313" key="1">
    <source>
        <dbReference type="EMBL" id="MFJ6040232.1"/>
    </source>
</evidence>
<reference evidence="1 2" key="1">
    <citation type="submission" date="2024-10" db="EMBL/GenBank/DDBJ databases">
        <title>The Natural Products Discovery Center: Release of the First 8490 Sequenced Strains for Exploring Actinobacteria Biosynthetic Diversity.</title>
        <authorList>
            <person name="Kalkreuter E."/>
            <person name="Kautsar S.A."/>
            <person name="Yang D."/>
            <person name="Bader C.D."/>
            <person name="Teijaro C.N."/>
            <person name="Fluegel L."/>
            <person name="Davis C.M."/>
            <person name="Simpson J.R."/>
            <person name="Lauterbach L."/>
            <person name="Steele A.D."/>
            <person name="Gui C."/>
            <person name="Meng S."/>
            <person name="Li G."/>
            <person name="Viehrig K."/>
            <person name="Ye F."/>
            <person name="Su P."/>
            <person name="Kiefer A.F."/>
            <person name="Nichols A."/>
            <person name="Cepeda A.J."/>
            <person name="Yan W."/>
            <person name="Fan B."/>
            <person name="Jiang Y."/>
            <person name="Adhikari A."/>
            <person name="Zheng C.-J."/>
            <person name="Schuster L."/>
            <person name="Cowan T.M."/>
            <person name="Smanski M.J."/>
            <person name="Chevrette M.G."/>
            <person name="De Carvalho L.P.S."/>
            <person name="Shen B."/>
        </authorList>
    </citation>
    <scope>NUCLEOTIDE SEQUENCE [LARGE SCALE GENOMIC DNA]</scope>
    <source>
        <strain evidence="1 2">NPDC093086</strain>
    </source>
</reference>
<proteinExistence type="predicted"/>
<dbReference type="EMBL" id="JBIVPC010000017">
    <property type="protein sequence ID" value="MFJ6040232.1"/>
    <property type="molecule type" value="Genomic_DNA"/>
</dbReference>
<sequence>MSDYTDTMKRLASALDGQAVTMNLVGGQTLTGTLDYETTPGYYSTNFPDVLTVTVETKAHTVRLDHVSSIGQG</sequence>
<accession>A0ABW8HI38</accession>
<dbReference type="Proteomes" id="UP001617907">
    <property type="component" value="Unassembled WGS sequence"/>
</dbReference>
<keyword evidence="2" id="KW-1185">Reference proteome</keyword>
<name>A0ABW8HI38_9ACTN</name>
<gene>
    <name evidence="1" type="ORF">ACIQFM_28705</name>
</gene>
<organism evidence="1 2">
    <name type="scientific">Streptomyces ardesiacus</name>
    <dbReference type="NCBI Taxonomy" id="285564"/>
    <lineage>
        <taxon>Bacteria</taxon>
        <taxon>Bacillati</taxon>
        <taxon>Actinomycetota</taxon>
        <taxon>Actinomycetes</taxon>
        <taxon>Kitasatosporales</taxon>
        <taxon>Streptomycetaceae</taxon>
        <taxon>Streptomyces</taxon>
    </lineage>
</organism>
<dbReference type="RefSeq" id="WP_350891369.1">
    <property type="nucleotide sequence ID" value="NZ_JBEOTR010000017.1"/>
</dbReference>
<comment type="caution">
    <text evidence="1">The sequence shown here is derived from an EMBL/GenBank/DDBJ whole genome shotgun (WGS) entry which is preliminary data.</text>
</comment>
<protein>
    <submittedName>
        <fullName evidence="1">Uncharacterized protein</fullName>
    </submittedName>
</protein>